<feature type="region of interest" description="Disordered" evidence="1">
    <location>
        <begin position="38"/>
        <end position="60"/>
    </location>
</feature>
<reference evidence="2 3" key="1">
    <citation type="submission" date="2017-07" db="EMBL/GenBank/DDBJ databases">
        <authorList>
            <person name="Sun Z.S."/>
            <person name="Albrecht U."/>
            <person name="Echele G."/>
            <person name="Lee C.C."/>
        </authorList>
    </citation>
    <scope>NUCLEOTIDE SEQUENCE [LARGE SCALE GENOMIC DNA]</scope>
    <source>
        <strain evidence="3">type strain: KCTC 22618</strain>
    </source>
</reference>
<dbReference type="PROSITE" id="PS51257">
    <property type="entry name" value="PROKAR_LIPOPROTEIN"/>
    <property type="match status" value="1"/>
</dbReference>
<gene>
    <name evidence="2" type="ORF">TJEJU_0776</name>
</gene>
<dbReference type="EMBL" id="LT899436">
    <property type="protein sequence ID" value="SNR14547.1"/>
    <property type="molecule type" value="Genomic_DNA"/>
</dbReference>
<dbReference type="AlphaFoldDB" id="A0A238U5Y0"/>
<dbReference type="RefSeq" id="WP_095069597.1">
    <property type="nucleotide sequence ID" value="NZ_LT899436.1"/>
</dbReference>
<name>A0A238U5Y0_9FLAO</name>
<proteinExistence type="predicted"/>
<dbReference type="KEGG" id="tje:TJEJU_0776"/>
<dbReference type="Proteomes" id="UP000215214">
    <property type="component" value="Chromosome TJEJU"/>
</dbReference>
<accession>A0A238U5Y0</accession>
<sequence>MKNLFKTLVVVTLLSFVSCTENQEIVTNNGQIIDSEQHAVKKDDITENQGGDKEPDLDED</sequence>
<protein>
    <recommendedName>
        <fullName evidence="4">Lipoprotein</fullName>
    </recommendedName>
</protein>
<feature type="compositionally biased region" description="Basic and acidic residues" evidence="1">
    <location>
        <begin position="38"/>
        <end position="54"/>
    </location>
</feature>
<evidence type="ECO:0008006" key="4">
    <source>
        <dbReference type="Google" id="ProtNLM"/>
    </source>
</evidence>
<evidence type="ECO:0000313" key="3">
    <source>
        <dbReference type="Proteomes" id="UP000215214"/>
    </source>
</evidence>
<evidence type="ECO:0000256" key="1">
    <source>
        <dbReference type="SAM" id="MobiDB-lite"/>
    </source>
</evidence>
<evidence type="ECO:0000313" key="2">
    <source>
        <dbReference type="EMBL" id="SNR14547.1"/>
    </source>
</evidence>
<keyword evidence="3" id="KW-1185">Reference proteome</keyword>
<organism evidence="2 3">
    <name type="scientific">Tenacibaculum jejuense</name>
    <dbReference type="NCBI Taxonomy" id="584609"/>
    <lineage>
        <taxon>Bacteria</taxon>
        <taxon>Pseudomonadati</taxon>
        <taxon>Bacteroidota</taxon>
        <taxon>Flavobacteriia</taxon>
        <taxon>Flavobacteriales</taxon>
        <taxon>Flavobacteriaceae</taxon>
        <taxon>Tenacibaculum</taxon>
    </lineage>
</organism>